<dbReference type="Proteomes" id="UP000252008">
    <property type="component" value="Unassembled WGS sequence"/>
</dbReference>
<keyword evidence="3" id="KW-1185">Reference proteome</keyword>
<protein>
    <submittedName>
        <fullName evidence="2">Uncharacterized protein</fullName>
    </submittedName>
</protein>
<evidence type="ECO:0000256" key="1">
    <source>
        <dbReference type="SAM" id="MobiDB-lite"/>
    </source>
</evidence>
<feature type="region of interest" description="Disordered" evidence="1">
    <location>
        <begin position="86"/>
        <end position="115"/>
    </location>
</feature>
<organism evidence="2 3">
    <name type="scientific">Mycolicibacterium parafortuitum</name>
    <name type="common">Mycobacterium parafortuitum</name>
    <dbReference type="NCBI Taxonomy" id="39692"/>
    <lineage>
        <taxon>Bacteria</taxon>
        <taxon>Bacillati</taxon>
        <taxon>Actinomycetota</taxon>
        <taxon>Actinomycetes</taxon>
        <taxon>Mycobacteriales</taxon>
        <taxon>Mycobacteriaceae</taxon>
        <taxon>Mycolicibacterium</taxon>
    </lineage>
</organism>
<name>A0A375YIW4_MYCPF</name>
<dbReference type="EMBL" id="UEGS01000001">
    <property type="protein sequence ID" value="SRX81050.1"/>
    <property type="molecule type" value="Genomic_DNA"/>
</dbReference>
<accession>A0A375YIW4</accession>
<dbReference type="AlphaFoldDB" id="A0A375YIW4"/>
<evidence type="ECO:0000313" key="2">
    <source>
        <dbReference type="EMBL" id="SRX81050.1"/>
    </source>
</evidence>
<evidence type="ECO:0000313" key="3">
    <source>
        <dbReference type="Proteomes" id="UP000252008"/>
    </source>
</evidence>
<gene>
    <name evidence="2" type="ORF">MPP7335_02797</name>
</gene>
<reference evidence="2 3" key="1">
    <citation type="submission" date="2018-05" db="EMBL/GenBank/DDBJ databases">
        <authorList>
            <consortium name="IHU Genomes"/>
        </authorList>
    </citation>
    <scope>NUCLEOTIDE SEQUENCE [LARGE SCALE GENOMIC DNA]</scope>
    <source>
        <strain evidence="2 3">P7335</strain>
    </source>
</reference>
<sequence>MRVCYLHADRVSRRVPIGIGDFELVIVNSRTTIHSQERLSNDDNDGLSTAKMLLQVKLLLADHQRTSGIVSPIKVFARHEVTIGNGYGGKGPQTKPQERLPAGNPELPDRPRPPGERVAVYLKLDTEFAEIAAACRVRASSAVPARPLRGGWRGASTRVPRRYSSGRRTGRRYRVIRIRAVNCLGVAQAIAGAARPRGGPAIRVGGAPEVRAGAVRVVWRGWWCGTVWWRRTLVYCSVGNDGVDPAGRPAPSSDHPRRILA</sequence>
<proteinExistence type="predicted"/>